<evidence type="ECO:0000259" key="4">
    <source>
        <dbReference type="Pfam" id="PF07987"/>
    </source>
</evidence>
<feature type="compositionally biased region" description="Basic and acidic residues" evidence="1">
    <location>
        <begin position="174"/>
        <end position="185"/>
    </location>
</feature>
<feature type="region of interest" description="Disordered" evidence="1">
    <location>
        <begin position="173"/>
        <end position="211"/>
    </location>
</feature>
<keyword evidence="2" id="KW-0472">Membrane</keyword>
<protein>
    <submittedName>
        <fullName evidence="5">YcnI family protein</fullName>
    </submittedName>
</protein>
<dbReference type="InterPro" id="IPR038507">
    <property type="entry name" value="YcnI-like_sf"/>
</dbReference>
<dbReference type="Gene3D" id="2.60.40.2230">
    <property type="entry name" value="Uncharacterised protein YcnI-like PF07987, DUF1775"/>
    <property type="match status" value="1"/>
</dbReference>
<proteinExistence type="predicted"/>
<feature type="signal peptide" evidence="3">
    <location>
        <begin position="1"/>
        <end position="27"/>
    </location>
</feature>
<keyword evidence="3" id="KW-0732">Signal</keyword>
<dbReference type="RefSeq" id="WP_378753790.1">
    <property type="nucleotide sequence ID" value="NZ_JBHSSV010000020.1"/>
</dbReference>
<dbReference type="CDD" id="cd08545">
    <property type="entry name" value="YcnI_like"/>
    <property type="match status" value="1"/>
</dbReference>
<gene>
    <name evidence="5" type="ORF">ACFQZV_11735</name>
</gene>
<accession>A0ABW2ZU31</accession>
<feature type="chain" id="PRO_5045654287" evidence="3">
    <location>
        <begin position="28"/>
        <end position="240"/>
    </location>
</feature>
<evidence type="ECO:0000313" key="6">
    <source>
        <dbReference type="Proteomes" id="UP001597042"/>
    </source>
</evidence>
<keyword evidence="6" id="KW-1185">Reference proteome</keyword>
<dbReference type="PROSITE" id="PS51318">
    <property type="entry name" value="TAT"/>
    <property type="match status" value="1"/>
</dbReference>
<keyword evidence="2" id="KW-1133">Transmembrane helix</keyword>
<dbReference type="EMBL" id="JBHTIM010000001">
    <property type="protein sequence ID" value="MFD0781963.1"/>
    <property type="molecule type" value="Genomic_DNA"/>
</dbReference>
<evidence type="ECO:0000256" key="3">
    <source>
        <dbReference type="SAM" id="SignalP"/>
    </source>
</evidence>
<feature type="compositionally biased region" description="Acidic residues" evidence="1">
    <location>
        <begin position="186"/>
        <end position="199"/>
    </location>
</feature>
<evidence type="ECO:0000313" key="5">
    <source>
        <dbReference type="EMBL" id="MFD0781963.1"/>
    </source>
</evidence>
<feature type="domain" description="YncI copper-binding" evidence="4">
    <location>
        <begin position="35"/>
        <end position="169"/>
    </location>
</feature>
<feature type="compositionally biased region" description="Low complexity" evidence="1">
    <location>
        <begin position="200"/>
        <end position="210"/>
    </location>
</feature>
<dbReference type="Pfam" id="PF07987">
    <property type="entry name" value="DUF1775"/>
    <property type="match status" value="1"/>
</dbReference>
<name>A0ABW2ZU31_9MICO</name>
<sequence>MSRTTPIRRRAALVATGLAGGVALAVAAPLAASAHVVVSPGTATAGGYSVLTFAFSHGCDGSPTTALAIDLPEGIESVAPEIAPGWSIEAVGADEGVATEVIFTADEPIDAHLRATVSVQVKFAEDTAGQTVAFPVVQSCVEGENAWVELAEEGQDPHDLDAPAPLVTIAAAEGDGHDHGDHGDETDAGEESHDEEMADAETTAAPATDDPVARWLGAGGLVLGLAALITALVRGRSRAS</sequence>
<dbReference type="InterPro" id="IPR006311">
    <property type="entry name" value="TAT_signal"/>
</dbReference>
<reference evidence="6" key="1">
    <citation type="journal article" date="2019" name="Int. J. Syst. Evol. Microbiol.">
        <title>The Global Catalogue of Microorganisms (GCM) 10K type strain sequencing project: providing services to taxonomists for standard genome sequencing and annotation.</title>
        <authorList>
            <consortium name="The Broad Institute Genomics Platform"/>
            <consortium name="The Broad Institute Genome Sequencing Center for Infectious Disease"/>
            <person name="Wu L."/>
            <person name="Ma J."/>
        </authorList>
    </citation>
    <scope>NUCLEOTIDE SEQUENCE [LARGE SCALE GENOMIC DNA]</scope>
    <source>
        <strain evidence="6">CCUG 50754</strain>
    </source>
</reference>
<comment type="caution">
    <text evidence="5">The sequence shown here is derived from an EMBL/GenBank/DDBJ whole genome shotgun (WGS) entry which is preliminary data.</text>
</comment>
<evidence type="ECO:0000256" key="1">
    <source>
        <dbReference type="SAM" id="MobiDB-lite"/>
    </source>
</evidence>
<dbReference type="InterPro" id="IPR012533">
    <property type="entry name" value="YcnI-copper_dom"/>
</dbReference>
<feature type="transmembrane region" description="Helical" evidence="2">
    <location>
        <begin position="212"/>
        <end position="233"/>
    </location>
</feature>
<keyword evidence="2" id="KW-0812">Transmembrane</keyword>
<evidence type="ECO:0000256" key="2">
    <source>
        <dbReference type="SAM" id="Phobius"/>
    </source>
</evidence>
<organism evidence="5 6">
    <name type="scientific">Microbacterium koreense</name>
    <dbReference type="NCBI Taxonomy" id="323761"/>
    <lineage>
        <taxon>Bacteria</taxon>
        <taxon>Bacillati</taxon>
        <taxon>Actinomycetota</taxon>
        <taxon>Actinomycetes</taxon>
        <taxon>Micrococcales</taxon>
        <taxon>Microbacteriaceae</taxon>
        <taxon>Microbacterium</taxon>
    </lineage>
</organism>
<dbReference type="Proteomes" id="UP001597042">
    <property type="component" value="Unassembled WGS sequence"/>
</dbReference>